<gene>
    <name evidence="2" type="ORF">FRC96_03530</name>
</gene>
<dbReference type="Gene3D" id="2.60.120.380">
    <property type="match status" value="1"/>
</dbReference>
<protein>
    <submittedName>
        <fullName evidence="2">Uncharacterized protein</fullName>
    </submittedName>
</protein>
<evidence type="ECO:0000313" key="2">
    <source>
        <dbReference type="EMBL" id="TXD41780.1"/>
    </source>
</evidence>
<feature type="compositionally biased region" description="Acidic residues" evidence="1">
    <location>
        <begin position="35"/>
        <end position="66"/>
    </location>
</feature>
<organism evidence="2 3">
    <name type="scientific">Lujinxingia vulgaris</name>
    <dbReference type="NCBI Taxonomy" id="2600176"/>
    <lineage>
        <taxon>Bacteria</taxon>
        <taxon>Deltaproteobacteria</taxon>
        <taxon>Bradymonadales</taxon>
        <taxon>Lujinxingiaceae</taxon>
        <taxon>Lujinxingia</taxon>
    </lineage>
</organism>
<evidence type="ECO:0000313" key="3">
    <source>
        <dbReference type="Proteomes" id="UP000321046"/>
    </source>
</evidence>
<comment type="caution">
    <text evidence="2">The sequence shown here is derived from an EMBL/GenBank/DDBJ whole genome shotgun (WGS) entry which is preliminary data.</text>
</comment>
<dbReference type="EMBL" id="VOSL01000015">
    <property type="protein sequence ID" value="TXD41780.1"/>
    <property type="molecule type" value="Genomic_DNA"/>
</dbReference>
<feature type="compositionally biased region" description="Basic and acidic residues" evidence="1">
    <location>
        <begin position="19"/>
        <end position="29"/>
    </location>
</feature>
<evidence type="ECO:0000256" key="1">
    <source>
        <dbReference type="SAM" id="MobiDB-lite"/>
    </source>
</evidence>
<proteinExistence type="predicted"/>
<feature type="region of interest" description="Disordered" evidence="1">
    <location>
        <begin position="11"/>
        <end position="66"/>
    </location>
</feature>
<accession>A0A5C6XI51</accession>
<dbReference type="AlphaFoldDB" id="A0A5C6XI51"/>
<reference evidence="2 3" key="1">
    <citation type="submission" date="2019-08" db="EMBL/GenBank/DDBJ databases">
        <title>Bradymonadales sp. TMQ2.</title>
        <authorList>
            <person name="Liang Q."/>
        </authorList>
    </citation>
    <scope>NUCLEOTIDE SEQUENCE [LARGE SCALE GENOMIC DNA]</scope>
    <source>
        <strain evidence="2 3">TMQ2</strain>
    </source>
</reference>
<dbReference type="Proteomes" id="UP000321046">
    <property type="component" value="Unassembled WGS sequence"/>
</dbReference>
<name>A0A5C6XI51_9DELT</name>
<sequence length="389" mass="40251">MLTASLALALPLAACGDDEPPKTIDREDVGPDADAGPDADGGDPPDAEDAGDAGDTDGDDPNDELCEGVSCEAGEICVEGECEPEPEEGFSCAAPFDVGSLEIGATAEFSANPDGQPNTLKTRCSLPDHDTSPEAVYAFEVDEPVRVIANLSGSGTGLVMELREDACSDAEAEGWCNEGVNTRTFFAYPGTEYYLIVEARRDFSVGDFTLELTTEELICDSPGAYSCDGDDRVLCFNGEEERSFACGTGCDDGSCLGDTCDNALEVTASATFTGEFLAFTGEINLEDSPSCSSTGTTGPITSGQELLFALPGLSAGQVVTIDASADEAPAVIGIMSACESTPTCVAATDTAETLEFTVPADGDYFAIVDSLTPRQGDYSVAIDISEVGQ</sequence>